<name>A0ABR8IT75_APHFL</name>
<dbReference type="PANTHER" id="PTHR46401">
    <property type="entry name" value="GLYCOSYLTRANSFERASE WBBK-RELATED"/>
    <property type="match status" value="1"/>
</dbReference>
<keyword evidence="5" id="KW-1185">Reference proteome</keyword>
<comment type="caution">
    <text evidence="4">The sequence shown here is derived from an EMBL/GenBank/DDBJ whole genome shotgun (WGS) entry which is preliminary data.</text>
</comment>
<dbReference type="EMBL" id="JACJTM010000035">
    <property type="protein sequence ID" value="MBD2686551.1"/>
    <property type="molecule type" value="Genomic_DNA"/>
</dbReference>
<dbReference type="Pfam" id="PF00534">
    <property type="entry name" value="Glycos_transf_1"/>
    <property type="match status" value="1"/>
</dbReference>
<evidence type="ECO:0000313" key="4">
    <source>
        <dbReference type="EMBL" id="MBD2686551.1"/>
    </source>
</evidence>
<dbReference type="Proteomes" id="UP000660270">
    <property type="component" value="Unassembled WGS sequence"/>
</dbReference>
<sequence>MIIGIDTRFALKKRRGIGNYTLNLLQSLAKIDQENQYFLYTDQPDSENILPKAANFEVRILVPANYLLWEQLVLPRQAIKDGIDVLHCTANTSPVFLKKSTKLIVTIHDVMYLKDSVLLPKSNVAYQRLGRIYRSAIVSKTIRNATKVITVSNFSKSDILHHFPSLQTSSIITTYEAPDASFSILDRGNASKIIKNSFNLSGKYLLTLGGTDPRKNTKLVIRAFSKLKQTKNINEKLVIVGIPNWKQSEFYDLVCLLQCENDVIFTDYVTQEELVYLYNCATLFIYPSLYEGFGIPPLESMVCGTPVITSNTTSIPEIVGDAALQVDPTNQEELESAVYKLLVDHSLRDNLIQRGLARAKQFSWRRMAEETLDIYKSIIADDNNL</sequence>
<evidence type="ECO:0000259" key="2">
    <source>
        <dbReference type="Pfam" id="PF00534"/>
    </source>
</evidence>
<evidence type="ECO:0000256" key="1">
    <source>
        <dbReference type="ARBA" id="ARBA00022679"/>
    </source>
</evidence>
<dbReference type="InterPro" id="IPR028098">
    <property type="entry name" value="Glyco_trans_4-like_N"/>
</dbReference>
<keyword evidence="1" id="KW-0808">Transferase</keyword>
<reference evidence="4 5" key="1">
    <citation type="journal article" date="2020" name="ISME J.">
        <title>Comparative genomics reveals insights into cyanobacterial evolution and habitat adaptation.</title>
        <authorList>
            <person name="Chen M.Y."/>
            <person name="Teng W.K."/>
            <person name="Zhao L."/>
            <person name="Hu C.X."/>
            <person name="Zhou Y.K."/>
            <person name="Han B.P."/>
            <person name="Song L.R."/>
            <person name="Shu W.S."/>
        </authorList>
    </citation>
    <scope>NUCLEOTIDE SEQUENCE [LARGE SCALE GENOMIC DNA]</scope>
    <source>
        <strain evidence="4 5">FACHB-1249</strain>
    </source>
</reference>
<evidence type="ECO:0000313" key="5">
    <source>
        <dbReference type="Proteomes" id="UP000660270"/>
    </source>
</evidence>
<dbReference type="Gene3D" id="3.40.50.2000">
    <property type="entry name" value="Glycogen Phosphorylase B"/>
    <property type="match status" value="2"/>
</dbReference>
<organism evidence="4 5">
    <name type="scientific">Aphanizomenon flos-aquae FACHB-1249</name>
    <dbReference type="NCBI Taxonomy" id="2692889"/>
    <lineage>
        <taxon>Bacteria</taxon>
        <taxon>Bacillati</taxon>
        <taxon>Cyanobacteriota</taxon>
        <taxon>Cyanophyceae</taxon>
        <taxon>Nostocales</taxon>
        <taxon>Aphanizomenonaceae</taxon>
        <taxon>Aphanizomenon</taxon>
    </lineage>
</organism>
<dbReference type="RefSeq" id="WP_190484383.1">
    <property type="nucleotide sequence ID" value="NZ_JACJTM010000035.1"/>
</dbReference>
<dbReference type="Pfam" id="PF13439">
    <property type="entry name" value="Glyco_transf_4"/>
    <property type="match status" value="1"/>
</dbReference>
<protein>
    <submittedName>
        <fullName evidence="4">Glycosyltransferase family 4 protein</fullName>
    </submittedName>
</protein>
<accession>A0ABR8IT75</accession>
<dbReference type="PANTHER" id="PTHR46401:SF2">
    <property type="entry name" value="GLYCOSYLTRANSFERASE WBBK-RELATED"/>
    <property type="match status" value="1"/>
</dbReference>
<dbReference type="CDD" id="cd03809">
    <property type="entry name" value="GT4_MtfB-like"/>
    <property type="match status" value="1"/>
</dbReference>
<feature type="domain" description="Glycosyl transferase family 1" evidence="2">
    <location>
        <begin position="195"/>
        <end position="355"/>
    </location>
</feature>
<dbReference type="InterPro" id="IPR001296">
    <property type="entry name" value="Glyco_trans_1"/>
</dbReference>
<dbReference type="SUPFAM" id="SSF53756">
    <property type="entry name" value="UDP-Glycosyltransferase/glycogen phosphorylase"/>
    <property type="match status" value="1"/>
</dbReference>
<proteinExistence type="predicted"/>
<gene>
    <name evidence="4" type="ORF">H6G43_15310</name>
</gene>
<evidence type="ECO:0000259" key="3">
    <source>
        <dbReference type="Pfam" id="PF13439"/>
    </source>
</evidence>
<dbReference type="GeneID" id="78219446"/>
<feature type="domain" description="Glycosyltransferase subfamily 4-like N-terminal" evidence="3">
    <location>
        <begin position="16"/>
        <end position="164"/>
    </location>
</feature>